<evidence type="ECO:0000256" key="1">
    <source>
        <dbReference type="SAM" id="MobiDB-lite"/>
    </source>
</evidence>
<reference evidence="2 3" key="1">
    <citation type="submission" date="2019-03" db="EMBL/GenBank/DDBJ databases">
        <title>Genomic Encyclopedia of Type Strains, Phase IV (KMG-IV): sequencing the most valuable type-strain genomes for metagenomic binning, comparative biology and taxonomic classification.</title>
        <authorList>
            <person name="Goeker M."/>
        </authorList>
    </citation>
    <scope>NUCLEOTIDE SEQUENCE [LARGE SCALE GENOMIC DNA]</scope>
    <source>
        <strain evidence="2 3">DSM 15505</strain>
    </source>
</reference>
<gene>
    <name evidence="2" type="ORF">DES49_1817</name>
</gene>
<dbReference type="Proteomes" id="UP000295830">
    <property type="component" value="Unassembled WGS sequence"/>
</dbReference>
<name>A0A4R7JUH2_9GAMM</name>
<dbReference type="AlphaFoldDB" id="A0A4R7JUH2"/>
<comment type="caution">
    <text evidence="2">The sequence shown here is derived from an EMBL/GenBank/DDBJ whole genome shotgun (WGS) entry which is preliminary data.</text>
</comment>
<organism evidence="2 3">
    <name type="scientific">Halospina denitrificans</name>
    <dbReference type="NCBI Taxonomy" id="332522"/>
    <lineage>
        <taxon>Bacteria</taxon>
        <taxon>Pseudomonadati</taxon>
        <taxon>Pseudomonadota</taxon>
        <taxon>Gammaproteobacteria</taxon>
        <taxon>Halospina</taxon>
    </lineage>
</organism>
<evidence type="ECO:0000313" key="3">
    <source>
        <dbReference type="Proteomes" id="UP000295830"/>
    </source>
</evidence>
<proteinExistence type="predicted"/>
<evidence type="ECO:0000313" key="2">
    <source>
        <dbReference type="EMBL" id="TDT41715.1"/>
    </source>
</evidence>
<dbReference type="EMBL" id="SOAX01000003">
    <property type="protein sequence ID" value="TDT41715.1"/>
    <property type="molecule type" value="Genomic_DNA"/>
</dbReference>
<sequence>MRAARSVDTLERVLAYMEESGIPITREVEKEVVKTIIGALERNEDDLFETVMTTVANRFSLASPHQPPPTPPIKRGSIGYGDY</sequence>
<feature type="region of interest" description="Disordered" evidence="1">
    <location>
        <begin position="59"/>
        <end position="83"/>
    </location>
</feature>
<dbReference type="RefSeq" id="WP_133736062.1">
    <property type="nucleotide sequence ID" value="NZ_SOAX01000003.1"/>
</dbReference>
<protein>
    <submittedName>
        <fullName evidence="2">Uncharacterized protein</fullName>
    </submittedName>
</protein>
<accession>A0A4R7JUH2</accession>
<keyword evidence="3" id="KW-1185">Reference proteome</keyword>
<dbReference type="OrthoDB" id="6919369at2"/>